<sequence length="676" mass="73259">MLQKRMSARGQQKSLWLALMAALSSPMLVSAEDAKTLDIDNVPVTGNPLGVASDDMVVPVSVLGGRELSLRRQGTLGETLNGIPGVTATQFGPNASRPIIRGLDGERVRIMQNGVGILDASSLSFDHAVGVDPLIIEQIDVVRGPAALLYGGSAMGGVVNAIDHRIPKESLNGYTGRAETRFGGPDNTRNGAAVVDVGNGLFALHADIYSRETSNLEIPGYALSKRKSLADGTARDSRGKDKLNNSSALANGGALGASWTFDTGYLGISYADSNNHYGTVAEEGVRINMENKRTELAGEVRELKGPVQKIKVRMAYTNYEHVEVENGDPSTTFKNRGLQGSLEATHVPLAGLNGVVGYQFQNTRFQALGEEAFVPSVTTVDQGAYVYEEYAIDKHKVTFGGRFGETSIDSHVDDKFTQAFSKHFNPNSFALGGLYTIDESWSVTTNLSHNERAPSYFELYANGPHIATGQVEVGNTNLSKERSNGIDAQLKWKSGGHSVTLGAYATKFKNFIGLFNTGIEVPVDGELLPEAQFRAVPALFKGLELEGKFALNDEWTLKMRGDYVHAKDTRNNQYLPRISPLRLGGGLDYRLGNWNARLDVLHAFKQNNVAENELKTNAYTNVSALVAYKLPVKYNVELFAKANNLLNEEIREHASFLKDIAPSGARAVLVGARADF</sequence>
<evidence type="ECO:0000256" key="3">
    <source>
        <dbReference type="ARBA" id="ARBA00022448"/>
    </source>
</evidence>
<keyword evidence="4 10" id="KW-1134">Transmembrane beta strand</keyword>
<feature type="chain" id="PRO_5045693512" evidence="12">
    <location>
        <begin position="32"/>
        <end position="676"/>
    </location>
</feature>
<reference evidence="16" key="1">
    <citation type="journal article" date="2019" name="Int. J. Syst. Evol. Microbiol.">
        <title>The Global Catalogue of Microorganisms (GCM) 10K type strain sequencing project: providing services to taxonomists for standard genome sequencing and annotation.</title>
        <authorList>
            <consortium name="The Broad Institute Genomics Platform"/>
            <consortium name="The Broad Institute Genome Sequencing Center for Infectious Disease"/>
            <person name="Wu L."/>
            <person name="Ma J."/>
        </authorList>
    </citation>
    <scope>NUCLEOTIDE SEQUENCE [LARGE SCALE GENOMIC DNA]</scope>
    <source>
        <strain evidence="16">CCUG 59685</strain>
    </source>
</reference>
<dbReference type="Proteomes" id="UP001597106">
    <property type="component" value="Unassembled WGS sequence"/>
</dbReference>
<evidence type="ECO:0000256" key="9">
    <source>
        <dbReference type="ARBA" id="ARBA00023237"/>
    </source>
</evidence>
<evidence type="ECO:0000259" key="14">
    <source>
        <dbReference type="Pfam" id="PF07715"/>
    </source>
</evidence>
<evidence type="ECO:0000256" key="7">
    <source>
        <dbReference type="ARBA" id="ARBA00023136"/>
    </source>
</evidence>
<accession>A0ABW3GHM0</accession>
<dbReference type="InterPro" id="IPR036942">
    <property type="entry name" value="Beta-barrel_TonB_sf"/>
</dbReference>
<name>A0ABW3GHM0_9PROT</name>
<dbReference type="PANTHER" id="PTHR30069">
    <property type="entry name" value="TONB-DEPENDENT OUTER MEMBRANE RECEPTOR"/>
    <property type="match status" value="1"/>
</dbReference>
<dbReference type="PANTHER" id="PTHR30069:SF40">
    <property type="entry name" value="TONB-DEPENDENT RECEPTOR NMB0964-RELATED"/>
    <property type="match status" value="1"/>
</dbReference>
<keyword evidence="5 10" id="KW-0812">Transmembrane</keyword>
<dbReference type="PROSITE" id="PS52016">
    <property type="entry name" value="TONB_DEPENDENT_REC_3"/>
    <property type="match status" value="1"/>
</dbReference>
<keyword evidence="7 10" id="KW-0472">Membrane</keyword>
<organism evidence="15 16">
    <name type="scientific">Methylophilus glucosoxydans</name>
    <dbReference type="NCBI Taxonomy" id="752553"/>
    <lineage>
        <taxon>Bacteria</taxon>
        <taxon>Pseudomonadati</taxon>
        <taxon>Pseudomonadota</taxon>
        <taxon>Betaproteobacteria</taxon>
        <taxon>Nitrosomonadales</taxon>
        <taxon>Methylophilaceae</taxon>
        <taxon>Methylophilus</taxon>
    </lineage>
</organism>
<dbReference type="RefSeq" id="WP_379073744.1">
    <property type="nucleotide sequence ID" value="NZ_JBHTJW010000001.1"/>
</dbReference>
<keyword evidence="9 10" id="KW-0998">Cell outer membrane</keyword>
<proteinExistence type="inferred from homology"/>
<keyword evidence="3 10" id="KW-0813">Transport</keyword>
<dbReference type="EMBL" id="JBHTJW010000001">
    <property type="protein sequence ID" value="MFD0928154.1"/>
    <property type="molecule type" value="Genomic_DNA"/>
</dbReference>
<dbReference type="InterPro" id="IPR037066">
    <property type="entry name" value="Plug_dom_sf"/>
</dbReference>
<dbReference type="Pfam" id="PF00593">
    <property type="entry name" value="TonB_dep_Rec_b-barrel"/>
    <property type="match status" value="1"/>
</dbReference>
<evidence type="ECO:0000256" key="6">
    <source>
        <dbReference type="ARBA" id="ARBA00023077"/>
    </source>
</evidence>
<protein>
    <submittedName>
        <fullName evidence="15">TonB-dependent receptor</fullName>
    </submittedName>
</protein>
<evidence type="ECO:0000256" key="10">
    <source>
        <dbReference type="PROSITE-ProRule" id="PRU01360"/>
    </source>
</evidence>
<evidence type="ECO:0000256" key="12">
    <source>
        <dbReference type="SAM" id="SignalP"/>
    </source>
</evidence>
<keyword evidence="16" id="KW-1185">Reference proteome</keyword>
<dbReference type="InterPro" id="IPR012910">
    <property type="entry name" value="Plug_dom"/>
</dbReference>
<evidence type="ECO:0000256" key="2">
    <source>
        <dbReference type="ARBA" id="ARBA00009810"/>
    </source>
</evidence>
<feature type="domain" description="TonB-dependent receptor plug" evidence="14">
    <location>
        <begin position="55"/>
        <end position="158"/>
    </location>
</feature>
<evidence type="ECO:0000256" key="1">
    <source>
        <dbReference type="ARBA" id="ARBA00004571"/>
    </source>
</evidence>
<comment type="subcellular location">
    <subcellularLocation>
        <location evidence="1 10">Cell outer membrane</location>
        <topology evidence="1 10">Multi-pass membrane protein</topology>
    </subcellularLocation>
</comment>
<dbReference type="InterPro" id="IPR000531">
    <property type="entry name" value="Beta-barrel_TonB"/>
</dbReference>
<evidence type="ECO:0000256" key="5">
    <source>
        <dbReference type="ARBA" id="ARBA00022692"/>
    </source>
</evidence>
<comment type="caution">
    <text evidence="15">The sequence shown here is derived from an EMBL/GenBank/DDBJ whole genome shotgun (WGS) entry which is preliminary data.</text>
</comment>
<keyword evidence="8 15" id="KW-0675">Receptor</keyword>
<keyword evidence="12" id="KW-0732">Signal</keyword>
<evidence type="ECO:0000256" key="11">
    <source>
        <dbReference type="RuleBase" id="RU003357"/>
    </source>
</evidence>
<evidence type="ECO:0000256" key="4">
    <source>
        <dbReference type="ARBA" id="ARBA00022452"/>
    </source>
</evidence>
<feature type="signal peptide" evidence="12">
    <location>
        <begin position="1"/>
        <end position="31"/>
    </location>
</feature>
<dbReference type="SUPFAM" id="SSF56935">
    <property type="entry name" value="Porins"/>
    <property type="match status" value="1"/>
</dbReference>
<evidence type="ECO:0000313" key="16">
    <source>
        <dbReference type="Proteomes" id="UP001597106"/>
    </source>
</evidence>
<dbReference type="Gene3D" id="2.40.170.20">
    <property type="entry name" value="TonB-dependent receptor, beta-barrel domain"/>
    <property type="match status" value="1"/>
</dbReference>
<dbReference type="Gene3D" id="2.170.130.10">
    <property type="entry name" value="TonB-dependent receptor, plug domain"/>
    <property type="match status" value="1"/>
</dbReference>
<evidence type="ECO:0000313" key="15">
    <source>
        <dbReference type="EMBL" id="MFD0928154.1"/>
    </source>
</evidence>
<evidence type="ECO:0000256" key="8">
    <source>
        <dbReference type="ARBA" id="ARBA00023170"/>
    </source>
</evidence>
<keyword evidence="6 11" id="KW-0798">TonB box</keyword>
<gene>
    <name evidence="15" type="ORF">ACFQ1T_00035</name>
</gene>
<dbReference type="InterPro" id="IPR039426">
    <property type="entry name" value="TonB-dep_rcpt-like"/>
</dbReference>
<evidence type="ECO:0000259" key="13">
    <source>
        <dbReference type="Pfam" id="PF00593"/>
    </source>
</evidence>
<comment type="similarity">
    <text evidence="2 10 11">Belongs to the TonB-dependent receptor family.</text>
</comment>
<dbReference type="Pfam" id="PF07715">
    <property type="entry name" value="Plug"/>
    <property type="match status" value="1"/>
</dbReference>
<feature type="domain" description="TonB-dependent receptor-like beta-barrel" evidence="13">
    <location>
        <begin position="246"/>
        <end position="645"/>
    </location>
</feature>